<evidence type="ECO:0000256" key="2">
    <source>
        <dbReference type="PIRSR" id="PIRSR613078-2"/>
    </source>
</evidence>
<feature type="binding site" evidence="2">
    <location>
        <position position="58"/>
    </location>
    <ligand>
        <name>substrate</name>
    </ligand>
</feature>
<dbReference type="EMBL" id="VTEG01000001">
    <property type="protein sequence ID" value="TYS01383.1"/>
    <property type="molecule type" value="Genomic_DNA"/>
</dbReference>
<dbReference type="Gene3D" id="3.40.50.1240">
    <property type="entry name" value="Phosphoglycerate mutase-like"/>
    <property type="match status" value="1"/>
</dbReference>
<dbReference type="Proteomes" id="UP000325182">
    <property type="component" value="Unassembled WGS sequence"/>
</dbReference>
<dbReference type="GO" id="GO:0016791">
    <property type="term" value="F:phosphatase activity"/>
    <property type="evidence" value="ECO:0007669"/>
    <property type="project" value="TreeGrafter"/>
</dbReference>
<dbReference type="PROSITE" id="PS00175">
    <property type="entry name" value="PG_MUTASE"/>
    <property type="match status" value="1"/>
</dbReference>
<dbReference type="SMART" id="SM00855">
    <property type="entry name" value="PGAM"/>
    <property type="match status" value="1"/>
</dbReference>
<evidence type="ECO:0000313" key="5">
    <source>
        <dbReference type="Proteomes" id="UP000325182"/>
    </source>
</evidence>
<dbReference type="InterPro" id="IPR001345">
    <property type="entry name" value="PG/BPGM_mutase_AS"/>
</dbReference>
<dbReference type="PANTHER" id="PTHR48100">
    <property type="entry name" value="BROAD-SPECIFICITY PHOSPHATASE YOR283W-RELATED"/>
    <property type="match status" value="1"/>
</dbReference>
<dbReference type="AlphaFoldDB" id="A0A5D4MI07"/>
<comment type="caution">
    <text evidence="4">The sequence shown here is derived from an EMBL/GenBank/DDBJ whole genome shotgun (WGS) entry which is preliminary data.</text>
</comment>
<proteinExistence type="predicted"/>
<name>A0A5D4MI07_9BACI</name>
<reference evidence="4 5" key="1">
    <citation type="submission" date="2019-08" db="EMBL/GenBank/DDBJ databases">
        <title>Bacillus genomes from the desert of Cuatro Cienegas, Coahuila.</title>
        <authorList>
            <person name="Olmedo-Alvarez G."/>
        </authorList>
    </citation>
    <scope>NUCLEOTIDE SEQUENCE [LARGE SCALE GENOMIC DNA]</scope>
    <source>
        <strain evidence="4 5">CH128b_4D</strain>
    </source>
</reference>
<dbReference type="InterPro" id="IPR050275">
    <property type="entry name" value="PGM_Phosphatase"/>
</dbReference>
<dbReference type="Pfam" id="PF00300">
    <property type="entry name" value="His_Phos_1"/>
    <property type="match status" value="1"/>
</dbReference>
<keyword evidence="3" id="KW-1133">Transmembrane helix</keyword>
<sequence length="191" mass="21968">MTKICIVRHGQTDWNRERRLQGRTDIELNRTGERQAELARDFLKDGEWDALITSPLKRARRTAEIINEKLNLPLVEMEEFAERYFGEAEGLLIEESKRKYPNGGSPGQETREEVAARAVRGVKEIQRRFPDKNVLLVAHGALIGILFAHLSPDDFVYGETHLLNACINTIHFHNDKWNLKEINQTGHLSEV</sequence>
<accession>A0A5D4MI07</accession>
<keyword evidence="3" id="KW-0812">Transmembrane</keyword>
<dbReference type="InterPro" id="IPR013078">
    <property type="entry name" value="His_Pase_superF_clade-1"/>
</dbReference>
<dbReference type="RefSeq" id="WP_113927781.1">
    <property type="nucleotide sequence ID" value="NZ_VTEG01000001.1"/>
</dbReference>
<evidence type="ECO:0000256" key="1">
    <source>
        <dbReference type="PIRSR" id="PIRSR613078-1"/>
    </source>
</evidence>
<feature type="active site" description="Proton donor/acceptor" evidence="1">
    <location>
        <position position="82"/>
    </location>
</feature>
<protein>
    <submittedName>
        <fullName evidence="4">Histidine phosphatase family protein</fullName>
    </submittedName>
</protein>
<dbReference type="CDD" id="cd07067">
    <property type="entry name" value="HP_PGM_like"/>
    <property type="match status" value="1"/>
</dbReference>
<gene>
    <name evidence="4" type="ORF">FZC84_01620</name>
</gene>
<feature type="active site" description="Tele-phosphohistidine intermediate" evidence="1">
    <location>
        <position position="9"/>
    </location>
</feature>
<feature type="binding site" evidence="2">
    <location>
        <begin position="8"/>
        <end position="15"/>
    </location>
    <ligand>
        <name>substrate</name>
    </ligand>
</feature>
<organism evidence="4 5">
    <name type="scientific">Rossellomorea vietnamensis</name>
    <dbReference type="NCBI Taxonomy" id="218284"/>
    <lineage>
        <taxon>Bacteria</taxon>
        <taxon>Bacillati</taxon>
        <taxon>Bacillota</taxon>
        <taxon>Bacilli</taxon>
        <taxon>Bacillales</taxon>
        <taxon>Bacillaceae</taxon>
        <taxon>Rossellomorea</taxon>
    </lineage>
</organism>
<dbReference type="PANTHER" id="PTHR48100:SF59">
    <property type="entry name" value="ADENOSYLCOBALAMIN_ALPHA-RIBAZOLE PHOSPHATASE"/>
    <property type="match status" value="1"/>
</dbReference>
<dbReference type="InterPro" id="IPR029033">
    <property type="entry name" value="His_PPase_superfam"/>
</dbReference>
<dbReference type="SUPFAM" id="SSF53254">
    <property type="entry name" value="Phosphoglycerate mutase-like"/>
    <property type="match status" value="1"/>
</dbReference>
<dbReference type="GO" id="GO:0005737">
    <property type="term" value="C:cytoplasm"/>
    <property type="evidence" value="ECO:0007669"/>
    <property type="project" value="TreeGrafter"/>
</dbReference>
<evidence type="ECO:0000256" key="3">
    <source>
        <dbReference type="SAM" id="Phobius"/>
    </source>
</evidence>
<evidence type="ECO:0000313" key="4">
    <source>
        <dbReference type="EMBL" id="TYS01383.1"/>
    </source>
</evidence>
<feature type="transmembrane region" description="Helical" evidence="3">
    <location>
        <begin position="133"/>
        <end position="150"/>
    </location>
</feature>
<keyword evidence="3" id="KW-0472">Membrane</keyword>